<sequence length="67" mass="7748">MQVKILAKQGADTTKLTIKVFPYIGEQNKYGQLCLWAPKNEKMRGWLIILNLEKGTVGRIFTYQVVY</sequence>
<dbReference type="Proteomes" id="UP000736328">
    <property type="component" value="Unassembled WGS sequence"/>
</dbReference>
<dbReference type="EMBL" id="JACQXR010000098">
    <property type="protein sequence ID" value="MBI4727036.1"/>
    <property type="molecule type" value="Genomic_DNA"/>
</dbReference>
<name>A0A933IA60_UNCT6</name>
<evidence type="ECO:0000313" key="2">
    <source>
        <dbReference type="Proteomes" id="UP000736328"/>
    </source>
</evidence>
<organism evidence="1 2">
    <name type="scientific">candidate division TA06 bacterium</name>
    <dbReference type="NCBI Taxonomy" id="2250710"/>
    <lineage>
        <taxon>Bacteria</taxon>
        <taxon>Bacteria division TA06</taxon>
    </lineage>
</organism>
<accession>A0A933IA60</accession>
<reference evidence="1" key="1">
    <citation type="submission" date="2020-07" db="EMBL/GenBank/DDBJ databases">
        <title>Huge and variable diversity of episymbiotic CPR bacteria and DPANN archaea in groundwater ecosystems.</title>
        <authorList>
            <person name="He C.Y."/>
            <person name="Keren R."/>
            <person name="Whittaker M."/>
            <person name="Farag I.F."/>
            <person name="Doudna J."/>
            <person name="Cate J.H.D."/>
            <person name="Banfield J.F."/>
        </authorList>
    </citation>
    <scope>NUCLEOTIDE SEQUENCE</scope>
    <source>
        <strain evidence="1">NC_groundwater_1520_Pr4_B-0.1um_53_5</strain>
    </source>
</reference>
<evidence type="ECO:0000313" key="1">
    <source>
        <dbReference type="EMBL" id="MBI4727036.1"/>
    </source>
</evidence>
<gene>
    <name evidence="1" type="ORF">HY768_07410</name>
</gene>
<protein>
    <submittedName>
        <fullName evidence="1">Uncharacterized protein</fullName>
    </submittedName>
</protein>
<comment type="caution">
    <text evidence="1">The sequence shown here is derived from an EMBL/GenBank/DDBJ whole genome shotgun (WGS) entry which is preliminary data.</text>
</comment>
<proteinExistence type="predicted"/>
<dbReference type="AlphaFoldDB" id="A0A933IA60"/>